<reference evidence="1" key="1">
    <citation type="journal article" date="2020" name="Stud. Mycol.">
        <title>101 Dothideomycetes genomes: a test case for predicting lifestyles and emergence of pathogens.</title>
        <authorList>
            <person name="Haridas S."/>
            <person name="Albert R."/>
            <person name="Binder M."/>
            <person name="Bloem J."/>
            <person name="Labutti K."/>
            <person name="Salamov A."/>
            <person name="Andreopoulos B."/>
            <person name="Baker S."/>
            <person name="Barry K."/>
            <person name="Bills G."/>
            <person name="Bluhm B."/>
            <person name="Cannon C."/>
            <person name="Castanera R."/>
            <person name="Culley D."/>
            <person name="Daum C."/>
            <person name="Ezra D."/>
            <person name="Gonzalez J."/>
            <person name="Henrissat B."/>
            <person name="Kuo A."/>
            <person name="Liang C."/>
            <person name="Lipzen A."/>
            <person name="Lutzoni F."/>
            <person name="Magnuson J."/>
            <person name="Mondo S."/>
            <person name="Nolan M."/>
            <person name="Ohm R."/>
            <person name="Pangilinan J."/>
            <person name="Park H.-J."/>
            <person name="Ramirez L."/>
            <person name="Alfaro M."/>
            <person name="Sun H."/>
            <person name="Tritt A."/>
            <person name="Yoshinaga Y."/>
            <person name="Zwiers L.-H."/>
            <person name="Turgeon B."/>
            <person name="Goodwin S."/>
            <person name="Spatafora J."/>
            <person name="Crous P."/>
            <person name="Grigoriev I."/>
        </authorList>
    </citation>
    <scope>NUCLEOTIDE SEQUENCE</scope>
    <source>
        <strain evidence="1">CBS 627.86</strain>
    </source>
</reference>
<protein>
    <recommendedName>
        <fullName evidence="3">P-loop containing nucleoside triphosphate hydrolase protein</fullName>
    </recommendedName>
</protein>
<dbReference type="PANTHER" id="PTHR35205">
    <property type="entry name" value="NB-ARC AND TPR DOMAIN PROTEIN"/>
    <property type="match status" value="1"/>
</dbReference>
<evidence type="ECO:0000313" key="1">
    <source>
        <dbReference type="EMBL" id="KAF2112152.1"/>
    </source>
</evidence>
<organism evidence="1 2">
    <name type="scientific">Lophiotrema nucula</name>
    <dbReference type="NCBI Taxonomy" id="690887"/>
    <lineage>
        <taxon>Eukaryota</taxon>
        <taxon>Fungi</taxon>
        <taxon>Dikarya</taxon>
        <taxon>Ascomycota</taxon>
        <taxon>Pezizomycotina</taxon>
        <taxon>Dothideomycetes</taxon>
        <taxon>Pleosporomycetidae</taxon>
        <taxon>Pleosporales</taxon>
        <taxon>Lophiotremataceae</taxon>
        <taxon>Lophiotrema</taxon>
    </lineage>
</organism>
<name>A0A6A5YYC3_9PLEO</name>
<dbReference type="SUPFAM" id="SSF52540">
    <property type="entry name" value="P-loop containing nucleoside triphosphate hydrolases"/>
    <property type="match status" value="1"/>
</dbReference>
<dbReference type="Proteomes" id="UP000799770">
    <property type="component" value="Unassembled WGS sequence"/>
</dbReference>
<dbReference type="AlphaFoldDB" id="A0A6A5YYC3"/>
<dbReference type="EMBL" id="ML977332">
    <property type="protein sequence ID" value="KAF2112152.1"/>
    <property type="molecule type" value="Genomic_DNA"/>
</dbReference>
<evidence type="ECO:0008006" key="3">
    <source>
        <dbReference type="Google" id="ProtNLM"/>
    </source>
</evidence>
<dbReference type="InterPro" id="IPR027417">
    <property type="entry name" value="P-loop_NTPase"/>
</dbReference>
<dbReference type="OrthoDB" id="6161812at2759"/>
<keyword evidence="2" id="KW-1185">Reference proteome</keyword>
<evidence type="ECO:0000313" key="2">
    <source>
        <dbReference type="Proteomes" id="UP000799770"/>
    </source>
</evidence>
<sequence length="460" mass="53034">MGVIAQKEKVVFIEQRGLFEYLDNIFLCANTNPANSCPTKDRRNFRMEKRDKGNKLKPELENDIAKVDERNVRSVTFSGLPGVGKSQQALEYMAAREGSFDALFRISAYDKHGLTRGYNEICKALKLDRDIAKEETWKCSIDELRRKKVRSWFSNPQKRPISSEEGEAKWLLILDNAQDPEDLEKWLPANGRNGCLIITSRNPVFRESKWSASPAIDITPFTTKDGARYLREYLETKYTRLQRYYGPTSFSDALGNDYGGQTFREDCSDAVGGIPKALYEMFSPHDAVTAFTRSKIFLDNSRDLEERRRYYRQSSIWDGLAGLRQGFFSRFWGAKYTLLLNELSEAYPSSLAFEEARERCVGKYDLGYADFEDGKDDLIASSIIQEVAEPETFILRDTIKKLWAKLPVHKVEKAENFRKTQLRIDPIARQLYHCQDSQDRFDPLTLLRESIRHGSGGNRF</sequence>
<gene>
    <name evidence="1" type="ORF">BDV96DRAFT_649511</name>
</gene>
<dbReference type="Gene3D" id="3.40.50.300">
    <property type="entry name" value="P-loop containing nucleotide triphosphate hydrolases"/>
    <property type="match status" value="1"/>
</dbReference>
<dbReference type="PANTHER" id="PTHR35205:SF1">
    <property type="entry name" value="ZU5 DOMAIN-CONTAINING PROTEIN"/>
    <property type="match status" value="1"/>
</dbReference>
<proteinExistence type="predicted"/>
<accession>A0A6A5YYC3</accession>